<evidence type="ECO:0000313" key="8">
    <source>
        <dbReference type="EMBL" id="QDT07084.1"/>
    </source>
</evidence>
<evidence type="ECO:0000256" key="5">
    <source>
        <dbReference type="ARBA" id="ARBA00023163"/>
    </source>
</evidence>
<gene>
    <name evidence="8" type="primary">cnrH_3</name>
    <name evidence="8" type="ORF">K227x_55090</name>
</gene>
<protein>
    <recommendedName>
        <fullName evidence="6">RNA polymerase sigma factor</fullName>
    </recommendedName>
</protein>
<dbReference type="EMBL" id="CP036525">
    <property type="protein sequence ID" value="QDT07084.1"/>
    <property type="molecule type" value="Genomic_DNA"/>
</dbReference>
<dbReference type="GO" id="GO:0003677">
    <property type="term" value="F:DNA binding"/>
    <property type="evidence" value="ECO:0007669"/>
    <property type="project" value="UniProtKB-KW"/>
</dbReference>
<dbReference type="Pfam" id="PF04542">
    <property type="entry name" value="Sigma70_r2"/>
    <property type="match status" value="1"/>
</dbReference>
<dbReference type="Gene3D" id="1.10.1740.10">
    <property type="match status" value="1"/>
</dbReference>
<evidence type="ECO:0000256" key="3">
    <source>
        <dbReference type="ARBA" id="ARBA00023082"/>
    </source>
</evidence>
<comment type="similarity">
    <text evidence="1 6">Belongs to the sigma-70 factor family. ECF subfamily.</text>
</comment>
<dbReference type="AlphaFoldDB" id="A0A517NIX6"/>
<keyword evidence="3 6" id="KW-0731">Sigma factor</keyword>
<dbReference type="KEGG" id="rlc:K227x_55090"/>
<reference evidence="8 9" key="1">
    <citation type="submission" date="2019-02" db="EMBL/GenBank/DDBJ databases">
        <title>Deep-cultivation of Planctomycetes and their phenomic and genomic characterization uncovers novel biology.</title>
        <authorList>
            <person name="Wiegand S."/>
            <person name="Jogler M."/>
            <person name="Boedeker C."/>
            <person name="Pinto D."/>
            <person name="Vollmers J."/>
            <person name="Rivas-Marin E."/>
            <person name="Kohn T."/>
            <person name="Peeters S.H."/>
            <person name="Heuer A."/>
            <person name="Rast P."/>
            <person name="Oberbeckmann S."/>
            <person name="Bunk B."/>
            <person name="Jeske O."/>
            <person name="Meyerdierks A."/>
            <person name="Storesund J.E."/>
            <person name="Kallscheuer N."/>
            <person name="Luecker S."/>
            <person name="Lage O.M."/>
            <person name="Pohl T."/>
            <person name="Merkel B.J."/>
            <person name="Hornburger P."/>
            <person name="Mueller R.-W."/>
            <person name="Bruemmer F."/>
            <person name="Labrenz M."/>
            <person name="Spormann A.M."/>
            <person name="Op den Camp H."/>
            <person name="Overmann J."/>
            <person name="Amann R."/>
            <person name="Jetten M.S.M."/>
            <person name="Mascher T."/>
            <person name="Medema M.H."/>
            <person name="Devos D.P."/>
            <person name="Kaster A.-K."/>
            <person name="Ovreas L."/>
            <person name="Rohde M."/>
            <person name="Galperin M.Y."/>
            <person name="Jogler C."/>
        </authorList>
    </citation>
    <scope>NUCLEOTIDE SEQUENCE [LARGE SCALE GENOMIC DNA]</scope>
    <source>
        <strain evidence="8 9">K22_7</strain>
    </source>
</reference>
<proteinExistence type="inferred from homology"/>
<dbReference type="Proteomes" id="UP000318538">
    <property type="component" value="Chromosome"/>
</dbReference>
<keyword evidence="4 6" id="KW-0238">DNA-binding</keyword>
<feature type="domain" description="RNA polymerase sigma-70 region 2" evidence="7">
    <location>
        <begin position="31"/>
        <end position="97"/>
    </location>
</feature>
<dbReference type="InterPro" id="IPR036388">
    <property type="entry name" value="WH-like_DNA-bd_sf"/>
</dbReference>
<sequence>MTAPQDTNDAELEQAIQLTQDGQTAAFEVVVRRFETPLRIWLAGHLPPGIDVDEVAQRTFVAAFSRLDEYTPETRFGAWLFTIARYQMKTELTRLRRVADYHARYAPDLLKRELQRRSSQPPEILSTRLDHLKQCLDGLGDHLCRYVRWRYDEEISLEEMASRSNRSVAAMKKQLWLIRQQLQACVESRMATSERTNG</sequence>
<dbReference type="InterPro" id="IPR039425">
    <property type="entry name" value="RNA_pol_sigma-70-like"/>
</dbReference>
<dbReference type="PANTHER" id="PTHR43133:SF51">
    <property type="entry name" value="RNA POLYMERASE SIGMA FACTOR"/>
    <property type="match status" value="1"/>
</dbReference>
<evidence type="ECO:0000256" key="2">
    <source>
        <dbReference type="ARBA" id="ARBA00023015"/>
    </source>
</evidence>
<evidence type="ECO:0000256" key="6">
    <source>
        <dbReference type="RuleBase" id="RU000716"/>
    </source>
</evidence>
<dbReference type="InterPro" id="IPR013325">
    <property type="entry name" value="RNA_pol_sigma_r2"/>
</dbReference>
<organism evidence="8 9">
    <name type="scientific">Rubripirellula lacrimiformis</name>
    <dbReference type="NCBI Taxonomy" id="1930273"/>
    <lineage>
        <taxon>Bacteria</taxon>
        <taxon>Pseudomonadati</taxon>
        <taxon>Planctomycetota</taxon>
        <taxon>Planctomycetia</taxon>
        <taxon>Pirellulales</taxon>
        <taxon>Pirellulaceae</taxon>
        <taxon>Rubripirellula</taxon>
    </lineage>
</organism>
<dbReference type="GO" id="GO:0016987">
    <property type="term" value="F:sigma factor activity"/>
    <property type="evidence" value="ECO:0007669"/>
    <property type="project" value="UniProtKB-KW"/>
</dbReference>
<dbReference type="InterPro" id="IPR007627">
    <property type="entry name" value="RNA_pol_sigma70_r2"/>
</dbReference>
<dbReference type="OrthoDB" id="266768at2"/>
<dbReference type="RefSeq" id="WP_145174607.1">
    <property type="nucleotide sequence ID" value="NZ_CP036525.1"/>
</dbReference>
<evidence type="ECO:0000256" key="4">
    <source>
        <dbReference type="ARBA" id="ARBA00023125"/>
    </source>
</evidence>
<evidence type="ECO:0000259" key="7">
    <source>
        <dbReference type="Pfam" id="PF04542"/>
    </source>
</evidence>
<evidence type="ECO:0000256" key="1">
    <source>
        <dbReference type="ARBA" id="ARBA00010641"/>
    </source>
</evidence>
<keyword evidence="5 6" id="KW-0804">Transcription</keyword>
<accession>A0A517NIX6</accession>
<dbReference type="InterPro" id="IPR014284">
    <property type="entry name" value="RNA_pol_sigma-70_dom"/>
</dbReference>
<dbReference type="Gene3D" id="1.10.10.10">
    <property type="entry name" value="Winged helix-like DNA-binding domain superfamily/Winged helix DNA-binding domain"/>
    <property type="match status" value="1"/>
</dbReference>
<dbReference type="PANTHER" id="PTHR43133">
    <property type="entry name" value="RNA POLYMERASE ECF-TYPE SIGMA FACTO"/>
    <property type="match status" value="1"/>
</dbReference>
<dbReference type="PROSITE" id="PS01063">
    <property type="entry name" value="SIGMA70_ECF"/>
    <property type="match status" value="1"/>
</dbReference>
<dbReference type="GO" id="GO:0006352">
    <property type="term" value="P:DNA-templated transcription initiation"/>
    <property type="evidence" value="ECO:0007669"/>
    <property type="project" value="InterPro"/>
</dbReference>
<keyword evidence="2 6" id="KW-0805">Transcription regulation</keyword>
<dbReference type="InterPro" id="IPR000838">
    <property type="entry name" value="RNA_pol_sigma70_ECF_CS"/>
</dbReference>
<dbReference type="NCBIfam" id="TIGR02937">
    <property type="entry name" value="sigma70-ECF"/>
    <property type="match status" value="1"/>
</dbReference>
<dbReference type="InterPro" id="IPR013324">
    <property type="entry name" value="RNA_pol_sigma_r3/r4-like"/>
</dbReference>
<keyword evidence="9" id="KW-1185">Reference proteome</keyword>
<name>A0A517NIX6_9BACT</name>
<dbReference type="SUPFAM" id="SSF88659">
    <property type="entry name" value="Sigma3 and sigma4 domains of RNA polymerase sigma factors"/>
    <property type="match status" value="1"/>
</dbReference>
<dbReference type="SUPFAM" id="SSF88946">
    <property type="entry name" value="Sigma2 domain of RNA polymerase sigma factors"/>
    <property type="match status" value="1"/>
</dbReference>
<evidence type="ECO:0000313" key="9">
    <source>
        <dbReference type="Proteomes" id="UP000318538"/>
    </source>
</evidence>